<sequence>MLKKTIALGVVALAVLGSSAAYAYNYKFKFDMNTGLWHGAAHSSEAYKFTTDESPVVKVSSVESKVRMNFLVVNSEDEQRTDVFTTKTSGTHVFENYGMAINKKYRLKAYTDDGSWYNTYNVTGAWNPDSY</sequence>
<dbReference type="OrthoDB" id="2990261at2"/>
<accession>A0A2W1LV86</accession>
<gene>
    <name evidence="2" type="ORF">DNH61_12840</name>
</gene>
<proteinExistence type="predicted"/>
<evidence type="ECO:0008006" key="4">
    <source>
        <dbReference type="Google" id="ProtNLM"/>
    </source>
</evidence>
<comment type="caution">
    <text evidence="2">The sequence shown here is derived from an EMBL/GenBank/DDBJ whole genome shotgun (WGS) entry which is preliminary data.</text>
</comment>
<dbReference type="EMBL" id="QKRB01000044">
    <property type="protein sequence ID" value="PZD95417.1"/>
    <property type="molecule type" value="Genomic_DNA"/>
</dbReference>
<dbReference type="RefSeq" id="WP_111147047.1">
    <property type="nucleotide sequence ID" value="NZ_QKRB01000044.1"/>
</dbReference>
<evidence type="ECO:0000313" key="2">
    <source>
        <dbReference type="EMBL" id="PZD95417.1"/>
    </source>
</evidence>
<name>A0A2W1LV86_9BACL</name>
<keyword evidence="1" id="KW-0732">Signal</keyword>
<dbReference type="Proteomes" id="UP000249522">
    <property type="component" value="Unassembled WGS sequence"/>
</dbReference>
<organism evidence="2 3">
    <name type="scientific">Paenibacillus sambharensis</name>
    <dbReference type="NCBI Taxonomy" id="1803190"/>
    <lineage>
        <taxon>Bacteria</taxon>
        <taxon>Bacillati</taxon>
        <taxon>Bacillota</taxon>
        <taxon>Bacilli</taxon>
        <taxon>Bacillales</taxon>
        <taxon>Paenibacillaceae</taxon>
        <taxon>Paenibacillus</taxon>
    </lineage>
</organism>
<evidence type="ECO:0000313" key="3">
    <source>
        <dbReference type="Proteomes" id="UP000249522"/>
    </source>
</evidence>
<protein>
    <recommendedName>
        <fullName evidence="4">DUF2712 domain-containing protein</fullName>
    </recommendedName>
</protein>
<reference evidence="2 3" key="1">
    <citation type="submission" date="2018-06" db="EMBL/GenBank/DDBJ databases">
        <title>Paenibacillus imtechensis sp. nov.</title>
        <authorList>
            <person name="Pinnaka A.K."/>
            <person name="Singh H."/>
            <person name="Kaur M."/>
        </authorList>
    </citation>
    <scope>NUCLEOTIDE SEQUENCE [LARGE SCALE GENOMIC DNA]</scope>
    <source>
        <strain evidence="2 3">SMB1</strain>
    </source>
</reference>
<dbReference type="AlphaFoldDB" id="A0A2W1LV86"/>
<feature type="chain" id="PRO_5016121558" description="DUF2712 domain-containing protein" evidence="1">
    <location>
        <begin position="24"/>
        <end position="131"/>
    </location>
</feature>
<keyword evidence="3" id="KW-1185">Reference proteome</keyword>
<feature type="signal peptide" evidence="1">
    <location>
        <begin position="1"/>
        <end position="23"/>
    </location>
</feature>
<evidence type="ECO:0000256" key="1">
    <source>
        <dbReference type="SAM" id="SignalP"/>
    </source>
</evidence>